<dbReference type="SMART" id="SM00484">
    <property type="entry name" value="XPGI"/>
    <property type="match status" value="1"/>
</dbReference>
<evidence type="ECO:0000256" key="3">
    <source>
        <dbReference type="SAM" id="MobiDB-lite"/>
    </source>
</evidence>
<organism evidence="6 7">
    <name type="scientific">Porites lobata</name>
    <dbReference type="NCBI Taxonomy" id="104759"/>
    <lineage>
        <taxon>Eukaryota</taxon>
        <taxon>Metazoa</taxon>
        <taxon>Cnidaria</taxon>
        <taxon>Anthozoa</taxon>
        <taxon>Hexacorallia</taxon>
        <taxon>Scleractinia</taxon>
        <taxon>Fungiina</taxon>
        <taxon>Poritidae</taxon>
        <taxon>Porites</taxon>
    </lineage>
</organism>
<dbReference type="SMART" id="SM00485">
    <property type="entry name" value="XPGN"/>
    <property type="match status" value="1"/>
</dbReference>
<feature type="compositionally biased region" description="Acidic residues" evidence="3">
    <location>
        <begin position="535"/>
        <end position="545"/>
    </location>
</feature>
<dbReference type="InterPro" id="IPR006085">
    <property type="entry name" value="XPG_DNA_repair_N"/>
</dbReference>
<evidence type="ECO:0000259" key="4">
    <source>
        <dbReference type="SMART" id="SM00484"/>
    </source>
</evidence>
<name>A0ABN8ND58_9CNID</name>
<feature type="compositionally biased region" description="Polar residues" evidence="3">
    <location>
        <begin position="825"/>
        <end position="837"/>
    </location>
</feature>
<dbReference type="PANTHER" id="PTHR11081">
    <property type="entry name" value="FLAP ENDONUCLEASE FAMILY MEMBER"/>
    <property type="match status" value="1"/>
</dbReference>
<dbReference type="InterPro" id="IPR036279">
    <property type="entry name" value="5-3_exonuclease_C_sf"/>
</dbReference>
<dbReference type="InterPro" id="IPR006086">
    <property type="entry name" value="XPG-I_dom"/>
</dbReference>
<evidence type="ECO:0000256" key="1">
    <source>
        <dbReference type="ARBA" id="ARBA00022722"/>
    </source>
</evidence>
<feature type="compositionally biased region" description="Basic residues" evidence="3">
    <location>
        <begin position="409"/>
        <end position="418"/>
    </location>
</feature>
<keyword evidence="2" id="KW-0378">Hydrolase</keyword>
<evidence type="ECO:0000313" key="7">
    <source>
        <dbReference type="Proteomes" id="UP001159405"/>
    </source>
</evidence>
<evidence type="ECO:0000259" key="5">
    <source>
        <dbReference type="SMART" id="SM00485"/>
    </source>
</evidence>
<dbReference type="Pfam" id="PF18704">
    <property type="entry name" value="Chromo_2"/>
    <property type="match status" value="1"/>
</dbReference>
<feature type="compositionally biased region" description="Basic and acidic residues" evidence="3">
    <location>
        <begin position="456"/>
        <end position="465"/>
    </location>
</feature>
<feature type="domain" description="XPG N-terminal" evidence="5">
    <location>
        <begin position="1"/>
        <end position="96"/>
    </location>
</feature>
<reference evidence="6 7" key="1">
    <citation type="submission" date="2022-05" db="EMBL/GenBank/DDBJ databases">
        <authorList>
            <consortium name="Genoscope - CEA"/>
            <person name="William W."/>
        </authorList>
    </citation>
    <scope>NUCLEOTIDE SEQUENCE [LARGE SCALE GENOMIC DNA]</scope>
</reference>
<feature type="region of interest" description="Disordered" evidence="3">
    <location>
        <begin position="525"/>
        <end position="545"/>
    </location>
</feature>
<accession>A0ABN8ND58</accession>
<evidence type="ECO:0000256" key="2">
    <source>
        <dbReference type="ARBA" id="ARBA00022801"/>
    </source>
</evidence>
<dbReference type="PRINTS" id="PR00853">
    <property type="entry name" value="XPGRADSUPER"/>
</dbReference>
<dbReference type="InterPro" id="IPR029060">
    <property type="entry name" value="PIN-like_dom_sf"/>
</dbReference>
<keyword evidence="1" id="KW-0540">Nuclease</keyword>
<dbReference type="Proteomes" id="UP001159405">
    <property type="component" value="Unassembled WGS sequence"/>
</dbReference>
<dbReference type="Pfam" id="PF00752">
    <property type="entry name" value="XPG_N"/>
    <property type="match status" value="1"/>
</dbReference>
<dbReference type="Gene3D" id="1.10.150.20">
    <property type="entry name" value="5' to 3' exonuclease, C-terminal subdomain"/>
    <property type="match status" value="1"/>
</dbReference>
<dbReference type="SUPFAM" id="SSF47807">
    <property type="entry name" value="5' to 3' exonuclease, C-terminal subdomain"/>
    <property type="match status" value="1"/>
</dbReference>
<dbReference type="EMBL" id="CALNXK010000013">
    <property type="protein sequence ID" value="CAH3045265.1"/>
    <property type="molecule type" value="Genomic_DNA"/>
</dbReference>
<keyword evidence="7" id="KW-1185">Reference proteome</keyword>
<gene>
    <name evidence="6" type="ORF">PLOB_00006712</name>
</gene>
<dbReference type="CDD" id="cd09869">
    <property type="entry name" value="PIN_GEN1"/>
    <property type="match status" value="1"/>
</dbReference>
<feature type="region of interest" description="Disordered" evidence="3">
    <location>
        <begin position="447"/>
        <end position="470"/>
    </location>
</feature>
<feature type="region of interest" description="Disordered" evidence="3">
    <location>
        <begin position="825"/>
        <end position="879"/>
    </location>
</feature>
<dbReference type="InterPro" id="IPR041012">
    <property type="entry name" value="GEN_chromo"/>
</dbReference>
<feature type="domain" description="XPG-I" evidence="4">
    <location>
        <begin position="130"/>
        <end position="201"/>
    </location>
</feature>
<dbReference type="InterPro" id="IPR006084">
    <property type="entry name" value="XPG/Rad2"/>
</dbReference>
<dbReference type="Gene3D" id="3.40.50.1010">
    <property type="entry name" value="5'-nuclease"/>
    <property type="match status" value="1"/>
</dbReference>
<evidence type="ECO:0000313" key="6">
    <source>
        <dbReference type="EMBL" id="CAH3045265.1"/>
    </source>
</evidence>
<feature type="region of interest" description="Disordered" evidence="3">
    <location>
        <begin position="408"/>
        <end position="429"/>
    </location>
</feature>
<protein>
    <submittedName>
        <fullName evidence="6">Uncharacterized protein</fullName>
    </submittedName>
</protein>
<dbReference type="Pfam" id="PF00867">
    <property type="entry name" value="XPG_I"/>
    <property type="match status" value="1"/>
</dbReference>
<sequence>MGVHQLWNILEPVRRKENLSTLSNKTLCVDLSGWICEAKCAKGLKENVNKPHLRNLFFRLLYLTRLGAKLVFVVDGKPPELKWKAITKRVQARNGGRNWKSKNTQSSASGARVGRSHFDFWVKECCTLLNLLGIPCIKSAGEAEALCAWLDLHQIVDGCITNDGDAFLYGARTVYRDLCISGKDASVECYKMDDIEAELNLNRQNLVALGVLLGCDYLPQGVSGVGKEIAMKLIRNVKHDNLIDRFFKWAKGTCQDENLSSVEKSVKCKALKDKNFPHPEVIQEFLDPKVVPQKVSLKIMNPDLQGLQEFCLKNLEWPEEYTREKVLLLITYWQMTSSLQQSTETLVHPQRIVKARVQQKIECYEIEWQNVSLGETCSPTFVTIETRELFTNVYPDLVEEFNNAEAAKLSKKSRKKKPDKPSKKTHDCEDEVNLLSQQLQDLSVQYSDRGTRHGSVAHEEPAKQEVDEDESLQDIIDSILPNTFDHDSSSPECSAECSSPYVGMIDRNFLAASKRWQEIDNDEDDDYDLVRNDDQDVNDDYEVDDIPCDYQPVRMVMAPKLGNKEFTKPDDYSSYPGVIDREDDFLKCGLSKLKDMKIRAGYTAVDVLDHSQDNNVTDDDSEDYDHEGRVINVSKLPSPDIPPCRTTAAKPITHLECVVVIDSSDEDIVVSGKERKVLKKNVRASKTKQVLLNDSDLKQIFGSSDLWSSDDDEEENENRDVENFALTRKASGINKTASSTAKLNYNHALGKPSASLCKKSTELDSCPSLSHQTKLEDCRDMQSNSLRNRPYVKTVSSSDNVYAARVERVKEKSAEGISKRVLLPTNTNQSISGSPTSDRLDDINTHMNSNDGAQKGNVGSPAEKENVDSPPDDSVPAPLFTRLRQNFTAKHRLASLRSISSATYE</sequence>
<comment type="caution">
    <text evidence="6">The sequence shown here is derived from an EMBL/GenBank/DDBJ whole genome shotgun (WGS) entry which is preliminary data.</text>
</comment>
<dbReference type="SUPFAM" id="SSF88723">
    <property type="entry name" value="PIN domain-like"/>
    <property type="match status" value="1"/>
</dbReference>
<proteinExistence type="predicted"/>
<dbReference type="PANTHER" id="PTHR11081:SF70">
    <property type="entry name" value="FLAP ENDONUCLEASE GEN HOMOLOG 1"/>
    <property type="match status" value="1"/>
</dbReference>